<name>A0A172RYK7_9ACTN</name>
<evidence type="ECO:0000259" key="16">
    <source>
        <dbReference type="PROSITE" id="PS50880"/>
    </source>
</evidence>
<feature type="region of interest" description="Disordered" evidence="15">
    <location>
        <begin position="434"/>
        <end position="479"/>
    </location>
</feature>
<dbReference type="Gene3D" id="3.90.980.10">
    <property type="entry name" value="DNA primase, catalytic core, N-terminal domain"/>
    <property type="match status" value="1"/>
</dbReference>
<dbReference type="Gene3D" id="3.40.1360.10">
    <property type="match status" value="1"/>
</dbReference>
<dbReference type="OrthoDB" id="9803773at2"/>
<dbReference type="InterPro" id="IPR037068">
    <property type="entry name" value="DNA_primase_core_N_sf"/>
</dbReference>
<protein>
    <recommendedName>
        <fullName evidence="12 13">DNA primase</fullName>
        <ecNumber evidence="12">2.7.7.101</ecNumber>
    </recommendedName>
</protein>
<evidence type="ECO:0000256" key="2">
    <source>
        <dbReference type="ARBA" id="ARBA00022515"/>
    </source>
</evidence>
<evidence type="ECO:0000313" key="17">
    <source>
        <dbReference type="EMBL" id="SEO77267.1"/>
    </source>
</evidence>
<keyword evidence="4 12" id="KW-0548">Nucleotidyltransferase</keyword>
<dbReference type="InterPro" id="IPR006171">
    <property type="entry name" value="TOPRIM_dom"/>
</dbReference>
<dbReference type="InterPro" id="IPR050219">
    <property type="entry name" value="DnaG_primase"/>
</dbReference>
<keyword evidence="3 12" id="KW-0808">Transferase</keyword>
<dbReference type="InterPro" id="IPR030846">
    <property type="entry name" value="DnaG_bac"/>
</dbReference>
<evidence type="ECO:0000256" key="1">
    <source>
        <dbReference type="ARBA" id="ARBA00022478"/>
    </source>
</evidence>
<accession>A0A172RYK7</accession>
<comment type="domain">
    <text evidence="12">Contains an N-terminal zinc-binding domain, a central core domain that contains the primase activity, and a C-terminal DnaB-binding domain.</text>
</comment>
<dbReference type="InterPro" id="IPR034151">
    <property type="entry name" value="TOPRIM_DnaG_bac"/>
</dbReference>
<keyword evidence="18" id="KW-1185">Reference proteome</keyword>
<dbReference type="GO" id="GO:0006269">
    <property type="term" value="P:DNA replication, synthesis of primer"/>
    <property type="evidence" value="ECO:0007669"/>
    <property type="project" value="UniProtKB-UniRule"/>
</dbReference>
<comment type="catalytic activity">
    <reaction evidence="12">
        <text>ssDNA + n NTP = ssDNA/pppN(pN)n-1 hybrid + (n-1) diphosphate.</text>
        <dbReference type="EC" id="2.7.7.101"/>
    </reaction>
</comment>
<dbReference type="SMART" id="SM00400">
    <property type="entry name" value="ZnF_CHCC"/>
    <property type="match status" value="1"/>
</dbReference>
<dbReference type="GO" id="GO:1990077">
    <property type="term" value="C:primosome complex"/>
    <property type="evidence" value="ECO:0007669"/>
    <property type="project" value="UniProtKB-KW"/>
</dbReference>
<dbReference type="PATRIC" id="fig|79604.3.peg.1243"/>
<comment type="cofactor">
    <cofactor evidence="12 13 14">
        <name>Zn(2+)</name>
        <dbReference type="ChEBI" id="CHEBI:29105"/>
    </cofactor>
    <text evidence="12 13 14">Binds 1 zinc ion per monomer.</text>
</comment>
<evidence type="ECO:0000256" key="8">
    <source>
        <dbReference type="ARBA" id="ARBA00022833"/>
    </source>
</evidence>
<dbReference type="SUPFAM" id="SSF57783">
    <property type="entry name" value="Zinc beta-ribbon"/>
    <property type="match status" value="1"/>
</dbReference>
<keyword evidence="1 12" id="KW-0240">DNA-directed RNA polymerase</keyword>
<dbReference type="GO" id="GO:0008270">
    <property type="term" value="F:zinc ion binding"/>
    <property type="evidence" value="ECO:0007669"/>
    <property type="project" value="UniProtKB-UniRule"/>
</dbReference>
<evidence type="ECO:0000256" key="12">
    <source>
        <dbReference type="HAMAP-Rule" id="MF_00974"/>
    </source>
</evidence>
<dbReference type="SUPFAM" id="SSF56731">
    <property type="entry name" value="DNA primase core"/>
    <property type="match status" value="1"/>
</dbReference>
<dbReference type="FunFam" id="3.90.580.10:FF:000001">
    <property type="entry name" value="DNA primase"/>
    <property type="match status" value="1"/>
</dbReference>
<dbReference type="RefSeq" id="WP_066662709.1">
    <property type="nucleotide sequence ID" value="NZ_CP011402.1"/>
</dbReference>
<dbReference type="Proteomes" id="UP000182975">
    <property type="component" value="Unassembled WGS sequence"/>
</dbReference>
<dbReference type="InterPro" id="IPR006295">
    <property type="entry name" value="DNA_primase_DnaG"/>
</dbReference>
<comment type="subunit">
    <text evidence="12">Monomer. Interacts with DnaB.</text>
</comment>
<dbReference type="Gene3D" id="3.90.580.10">
    <property type="entry name" value="Zinc finger, CHC2-type domain"/>
    <property type="match status" value="1"/>
</dbReference>
<dbReference type="InterPro" id="IPR036977">
    <property type="entry name" value="DNA_primase_Znf_CHC2"/>
</dbReference>
<dbReference type="PROSITE" id="PS50880">
    <property type="entry name" value="TOPRIM"/>
    <property type="match status" value="1"/>
</dbReference>
<keyword evidence="11 12" id="KW-0804">Transcription</keyword>
<dbReference type="GO" id="GO:0003677">
    <property type="term" value="F:DNA binding"/>
    <property type="evidence" value="ECO:0007669"/>
    <property type="project" value="UniProtKB-KW"/>
</dbReference>
<dbReference type="GO" id="GO:0003899">
    <property type="term" value="F:DNA-directed RNA polymerase activity"/>
    <property type="evidence" value="ECO:0007669"/>
    <property type="project" value="UniProtKB-UniRule"/>
</dbReference>
<evidence type="ECO:0000256" key="15">
    <source>
        <dbReference type="SAM" id="MobiDB-lite"/>
    </source>
</evidence>
<feature type="compositionally biased region" description="Low complexity" evidence="15">
    <location>
        <begin position="448"/>
        <end position="471"/>
    </location>
</feature>
<dbReference type="HAMAP" id="MF_00974">
    <property type="entry name" value="DNA_primase_DnaG"/>
    <property type="match status" value="1"/>
</dbReference>
<dbReference type="PANTHER" id="PTHR30313:SF2">
    <property type="entry name" value="DNA PRIMASE"/>
    <property type="match status" value="1"/>
</dbReference>
<dbReference type="InterPro" id="IPR002694">
    <property type="entry name" value="Znf_CHC2"/>
</dbReference>
<keyword evidence="2 12" id="KW-0639">Primosome</keyword>
<dbReference type="InterPro" id="IPR019475">
    <property type="entry name" value="DNA_primase_DnaB-bd"/>
</dbReference>
<dbReference type="EC" id="2.7.7.101" evidence="12"/>
<dbReference type="GO" id="GO:0000428">
    <property type="term" value="C:DNA-directed RNA polymerase complex"/>
    <property type="evidence" value="ECO:0007669"/>
    <property type="project" value="UniProtKB-KW"/>
</dbReference>
<sequence>MAGISDEDKERVRAATDIVALFSERSVMRQKGRDFWCCCPFHEEKSPSCKVDPNTQQYYCFGCHEHGDVFTYVMKTEGIEFPDAVRRLAERAGIEIKESGGPSIPRSYKERLRGVCNDTRDFYHSQLMRLKSPEADAARAYLGGRNLGGTVPKDWNLGFAPGRGALIAYLRSRGYSIKEMVDANVVVQYDGSRPRDRFFNRIMFPIHDESGQCIAFGGRVVGKGEPKYLNTNDTPLFHKSNVLFGLDKAKSRMTSTGTAIVVEGYTDVIALHESGVTNAVATLGTALTTQHIRVLSRHAGKRVIYLFDGDEAGQRATDRALGFIDESMTPEAGKHQVELLACTLPDNLDPADFVSQRGVEALQAELDAAKPLIAFGIDRHIARFDTSTAEGRTAAFADAIALLAPIKDSLLATEYAVDIAGRLHVRESDAIERLKRLTPPTRRDYSRNANGNAAGKGKGKPQAASRSAVPVPSAPEDPEYVPYDEYVPFEAYESGPASAPEPMPAPVELSVYERNRRRYEAEFIGVCAHHPELVMPYAASLAQVAWHVPLHAQAADELLAAIAENPQLTPAELAARITSQYPEASRLLVERESDASAGDDFNAYASFLSEILATGDLASQIETYRAQLSHPESLSEEESELLFETVSALQHELAERRSRRRTGQ</sequence>
<dbReference type="PIRSF" id="PIRSF002811">
    <property type="entry name" value="DnaG"/>
    <property type="match status" value="1"/>
</dbReference>
<evidence type="ECO:0000256" key="7">
    <source>
        <dbReference type="ARBA" id="ARBA00022771"/>
    </source>
</evidence>
<feature type="compositionally biased region" description="Basic and acidic residues" evidence="15">
    <location>
        <begin position="434"/>
        <end position="446"/>
    </location>
</feature>
<dbReference type="KEGG" id="ddt:AAY81_06145"/>
<keyword evidence="5 12" id="KW-0235">DNA replication</keyword>
<dbReference type="Pfam" id="PF10410">
    <property type="entry name" value="DnaB_bind"/>
    <property type="match status" value="1"/>
</dbReference>
<dbReference type="GO" id="GO:0005737">
    <property type="term" value="C:cytoplasm"/>
    <property type="evidence" value="ECO:0007669"/>
    <property type="project" value="TreeGrafter"/>
</dbReference>
<reference evidence="18" key="1">
    <citation type="submission" date="2016-10" db="EMBL/GenBank/DDBJ databases">
        <authorList>
            <person name="Varghese N."/>
        </authorList>
    </citation>
    <scope>NUCLEOTIDE SEQUENCE [LARGE SCALE GENOMIC DNA]</scope>
    <source>
        <strain evidence="18">DSM 21843</strain>
    </source>
</reference>
<feature type="zinc finger region" description="CHC2-type" evidence="12 14">
    <location>
        <begin position="39"/>
        <end position="63"/>
    </location>
</feature>
<comment type="function">
    <text evidence="12 13">RNA polymerase that catalyzes the synthesis of short RNA molecules used as primers for DNA polymerase during DNA replication.</text>
</comment>
<evidence type="ECO:0000256" key="3">
    <source>
        <dbReference type="ARBA" id="ARBA00022679"/>
    </source>
</evidence>
<dbReference type="Pfam" id="PF13662">
    <property type="entry name" value="Toprim_4"/>
    <property type="match status" value="1"/>
</dbReference>
<dbReference type="Pfam" id="PF01807">
    <property type="entry name" value="Zn_ribbon_DnaG"/>
    <property type="match status" value="1"/>
</dbReference>
<keyword evidence="7 12" id="KW-0863">Zinc-finger</keyword>
<dbReference type="NCBIfam" id="TIGR01391">
    <property type="entry name" value="dnaG"/>
    <property type="match status" value="1"/>
</dbReference>
<evidence type="ECO:0000256" key="6">
    <source>
        <dbReference type="ARBA" id="ARBA00022723"/>
    </source>
</evidence>
<evidence type="ECO:0000256" key="11">
    <source>
        <dbReference type="ARBA" id="ARBA00023163"/>
    </source>
</evidence>
<comment type="similarity">
    <text evidence="12 13">Belongs to the DnaG primase family.</text>
</comment>
<dbReference type="Pfam" id="PF08275">
    <property type="entry name" value="DNAG_N"/>
    <property type="match status" value="1"/>
</dbReference>
<evidence type="ECO:0000256" key="9">
    <source>
        <dbReference type="ARBA" id="ARBA00022842"/>
    </source>
</evidence>
<evidence type="ECO:0000256" key="13">
    <source>
        <dbReference type="PIRNR" id="PIRNR002811"/>
    </source>
</evidence>
<evidence type="ECO:0000256" key="4">
    <source>
        <dbReference type="ARBA" id="ARBA00022695"/>
    </source>
</evidence>
<keyword evidence="6 12" id="KW-0479">Metal-binding</keyword>
<dbReference type="STRING" id="79604.AAY81_06145"/>
<dbReference type="InterPro" id="IPR013264">
    <property type="entry name" value="DNAG_N"/>
</dbReference>
<organism evidence="17 18">
    <name type="scientific">Denitrobacterium detoxificans</name>
    <dbReference type="NCBI Taxonomy" id="79604"/>
    <lineage>
        <taxon>Bacteria</taxon>
        <taxon>Bacillati</taxon>
        <taxon>Actinomycetota</taxon>
        <taxon>Coriobacteriia</taxon>
        <taxon>Eggerthellales</taxon>
        <taxon>Eggerthellaceae</taxon>
        <taxon>Denitrobacterium</taxon>
    </lineage>
</organism>
<dbReference type="EMBL" id="FOEC01000006">
    <property type="protein sequence ID" value="SEO77267.1"/>
    <property type="molecule type" value="Genomic_DNA"/>
</dbReference>
<dbReference type="PANTHER" id="PTHR30313">
    <property type="entry name" value="DNA PRIMASE"/>
    <property type="match status" value="1"/>
</dbReference>
<gene>
    <name evidence="12" type="primary">dnaG</name>
    <name evidence="17" type="ORF">SAMN02910314_01155</name>
</gene>
<feature type="domain" description="Toprim" evidence="16">
    <location>
        <begin position="257"/>
        <end position="345"/>
    </location>
</feature>
<keyword evidence="9" id="KW-0460">Magnesium</keyword>
<keyword evidence="8 12" id="KW-0862">Zinc</keyword>
<evidence type="ECO:0000256" key="10">
    <source>
        <dbReference type="ARBA" id="ARBA00023125"/>
    </source>
</evidence>
<proteinExistence type="inferred from homology"/>
<dbReference type="SMART" id="SM00493">
    <property type="entry name" value="TOPRIM"/>
    <property type="match status" value="1"/>
</dbReference>
<keyword evidence="10 12" id="KW-0238">DNA-binding</keyword>
<dbReference type="CDD" id="cd03364">
    <property type="entry name" value="TOPRIM_DnaG_primases"/>
    <property type="match status" value="1"/>
</dbReference>
<evidence type="ECO:0000313" key="18">
    <source>
        <dbReference type="Proteomes" id="UP000182975"/>
    </source>
</evidence>
<dbReference type="AlphaFoldDB" id="A0A172RYK7"/>
<evidence type="ECO:0000256" key="5">
    <source>
        <dbReference type="ARBA" id="ARBA00022705"/>
    </source>
</evidence>
<evidence type="ECO:0000256" key="14">
    <source>
        <dbReference type="PIRSR" id="PIRSR002811-1"/>
    </source>
</evidence>